<evidence type="ECO:0000256" key="2">
    <source>
        <dbReference type="SAM" id="SignalP"/>
    </source>
</evidence>
<dbReference type="RefSeq" id="WP_168044786.1">
    <property type="nucleotide sequence ID" value="NZ_JAATJM010000001.1"/>
</dbReference>
<keyword evidence="4" id="KW-1185">Reference proteome</keyword>
<dbReference type="AlphaFoldDB" id="A0A7X5YH16"/>
<reference evidence="3 4" key="1">
    <citation type="submission" date="2020-03" db="EMBL/GenBank/DDBJ databases">
        <title>Genomic Encyclopedia of Type Strains, Phase IV (KMG-IV): sequencing the most valuable type-strain genomes for metagenomic binning, comparative biology and taxonomic classification.</title>
        <authorList>
            <person name="Goeker M."/>
        </authorList>
    </citation>
    <scope>NUCLEOTIDE SEQUENCE [LARGE SCALE GENOMIC DNA]</scope>
    <source>
        <strain evidence="3 4">DSM 4736</strain>
    </source>
</reference>
<evidence type="ECO:0000313" key="3">
    <source>
        <dbReference type="EMBL" id="NJC39851.1"/>
    </source>
</evidence>
<evidence type="ECO:0000256" key="1">
    <source>
        <dbReference type="SAM" id="Phobius"/>
    </source>
</evidence>
<keyword evidence="2" id="KW-0732">Signal</keyword>
<name>A0A7X5YH16_9CAUL</name>
<proteinExistence type="predicted"/>
<organism evidence="3 4">
    <name type="scientific">Brevundimonas alba</name>
    <dbReference type="NCBI Taxonomy" id="74314"/>
    <lineage>
        <taxon>Bacteria</taxon>
        <taxon>Pseudomonadati</taxon>
        <taxon>Pseudomonadota</taxon>
        <taxon>Alphaproteobacteria</taxon>
        <taxon>Caulobacterales</taxon>
        <taxon>Caulobacteraceae</taxon>
        <taxon>Brevundimonas</taxon>
    </lineage>
</organism>
<dbReference type="Proteomes" id="UP000587415">
    <property type="component" value="Unassembled WGS sequence"/>
</dbReference>
<accession>A0A7X5YH16</accession>
<feature type="signal peptide" evidence="2">
    <location>
        <begin position="1"/>
        <end position="27"/>
    </location>
</feature>
<feature type="chain" id="PRO_5031399965" evidence="2">
    <location>
        <begin position="28"/>
        <end position="77"/>
    </location>
</feature>
<feature type="transmembrane region" description="Helical" evidence="1">
    <location>
        <begin position="30"/>
        <end position="48"/>
    </location>
</feature>
<dbReference type="EMBL" id="JAATJM010000001">
    <property type="protein sequence ID" value="NJC39851.1"/>
    <property type="molecule type" value="Genomic_DNA"/>
</dbReference>
<keyword evidence="1" id="KW-0472">Membrane</keyword>
<comment type="caution">
    <text evidence="3">The sequence shown here is derived from an EMBL/GenBank/DDBJ whole genome shotgun (WGS) entry which is preliminary data.</text>
</comment>
<gene>
    <name evidence="3" type="ORF">GGQ87_000109</name>
</gene>
<protein>
    <submittedName>
        <fullName evidence="3">Uncharacterized protein</fullName>
    </submittedName>
</protein>
<sequence length="77" mass="8361">MLKTAAYLFSILGLSLLAAASWMQADADPAVRAALGGGALLSLAGLLLRLMWHCREQRCDVPQLRPVERPDSSRLAR</sequence>
<evidence type="ECO:0000313" key="4">
    <source>
        <dbReference type="Proteomes" id="UP000587415"/>
    </source>
</evidence>
<keyword evidence="1" id="KW-1133">Transmembrane helix</keyword>
<keyword evidence="1" id="KW-0812">Transmembrane</keyword>